<feature type="domain" description="Histidine kinase" evidence="13">
    <location>
        <begin position="122"/>
        <end position="337"/>
    </location>
</feature>
<comment type="subcellular location">
    <subcellularLocation>
        <location evidence="2">Cell membrane</location>
        <topology evidence="2">Multi-pass membrane protein</topology>
    </subcellularLocation>
</comment>
<dbReference type="Gene3D" id="1.10.287.130">
    <property type="match status" value="1"/>
</dbReference>
<dbReference type="GO" id="GO:0000155">
    <property type="term" value="F:phosphorelay sensor kinase activity"/>
    <property type="evidence" value="ECO:0007669"/>
    <property type="project" value="InterPro"/>
</dbReference>
<evidence type="ECO:0000256" key="9">
    <source>
        <dbReference type="ARBA" id="ARBA00022840"/>
    </source>
</evidence>
<keyword evidence="16" id="KW-1185">Reference proteome</keyword>
<proteinExistence type="predicted"/>
<evidence type="ECO:0000256" key="10">
    <source>
        <dbReference type="ARBA" id="ARBA00023012"/>
    </source>
</evidence>
<evidence type="ECO:0000259" key="14">
    <source>
        <dbReference type="PROSITE" id="PS50885"/>
    </source>
</evidence>
<evidence type="ECO:0000256" key="3">
    <source>
        <dbReference type="ARBA" id="ARBA00012438"/>
    </source>
</evidence>
<dbReference type="GO" id="GO:0005524">
    <property type="term" value="F:ATP binding"/>
    <property type="evidence" value="ECO:0007669"/>
    <property type="project" value="UniProtKB-KW"/>
</dbReference>
<dbReference type="SMART" id="SM00304">
    <property type="entry name" value="HAMP"/>
    <property type="match status" value="1"/>
</dbReference>
<dbReference type="InterPro" id="IPR004358">
    <property type="entry name" value="Sig_transdc_His_kin-like_C"/>
</dbReference>
<evidence type="ECO:0000256" key="6">
    <source>
        <dbReference type="ARBA" id="ARBA00022679"/>
    </source>
</evidence>
<evidence type="ECO:0000256" key="1">
    <source>
        <dbReference type="ARBA" id="ARBA00000085"/>
    </source>
</evidence>
<evidence type="ECO:0000256" key="2">
    <source>
        <dbReference type="ARBA" id="ARBA00004651"/>
    </source>
</evidence>
<dbReference type="CDD" id="cd00082">
    <property type="entry name" value="HisKA"/>
    <property type="match status" value="1"/>
</dbReference>
<dbReference type="Proteomes" id="UP000547209">
    <property type="component" value="Unassembled WGS sequence"/>
</dbReference>
<dbReference type="Pfam" id="PF02518">
    <property type="entry name" value="HATPase_c"/>
    <property type="match status" value="1"/>
</dbReference>
<keyword evidence="5" id="KW-0597">Phosphoprotein</keyword>
<dbReference type="Pfam" id="PF00512">
    <property type="entry name" value="HisKA"/>
    <property type="match status" value="1"/>
</dbReference>
<dbReference type="CDD" id="cd16922">
    <property type="entry name" value="HATPase_EvgS-ArcB-TorS-like"/>
    <property type="match status" value="1"/>
</dbReference>
<feature type="transmembrane region" description="Helical" evidence="12">
    <location>
        <begin position="36"/>
        <end position="56"/>
    </location>
</feature>
<dbReference type="CDD" id="cd06225">
    <property type="entry name" value="HAMP"/>
    <property type="match status" value="1"/>
</dbReference>
<dbReference type="InterPro" id="IPR036097">
    <property type="entry name" value="HisK_dim/P_sf"/>
</dbReference>
<dbReference type="EC" id="2.7.13.3" evidence="3"/>
<evidence type="ECO:0000256" key="8">
    <source>
        <dbReference type="ARBA" id="ARBA00022777"/>
    </source>
</evidence>
<dbReference type="PROSITE" id="PS50109">
    <property type="entry name" value="HIS_KIN"/>
    <property type="match status" value="1"/>
</dbReference>
<dbReference type="Gene3D" id="3.30.565.10">
    <property type="entry name" value="Histidine kinase-like ATPase, C-terminal domain"/>
    <property type="match status" value="1"/>
</dbReference>
<feature type="domain" description="HAMP" evidence="14">
    <location>
        <begin position="60"/>
        <end position="114"/>
    </location>
</feature>
<keyword evidence="12" id="KW-1133">Transmembrane helix</keyword>
<dbReference type="PANTHER" id="PTHR43711:SF1">
    <property type="entry name" value="HISTIDINE KINASE 1"/>
    <property type="match status" value="1"/>
</dbReference>
<evidence type="ECO:0000313" key="16">
    <source>
        <dbReference type="Proteomes" id="UP000547209"/>
    </source>
</evidence>
<evidence type="ECO:0000256" key="12">
    <source>
        <dbReference type="SAM" id="Phobius"/>
    </source>
</evidence>
<dbReference type="FunFam" id="3.30.565.10:FF:000006">
    <property type="entry name" value="Sensor histidine kinase WalK"/>
    <property type="match status" value="1"/>
</dbReference>
<dbReference type="InterPro" id="IPR003660">
    <property type="entry name" value="HAMP_dom"/>
</dbReference>
<dbReference type="InterPro" id="IPR005467">
    <property type="entry name" value="His_kinase_dom"/>
</dbReference>
<keyword evidence="9" id="KW-0067">ATP-binding</keyword>
<dbReference type="SMART" id="SM00387">
    <property type="entry name" value="HATPase_c"/>
    <property type="match status" value="1"/>
</dbReference>
<dbReference type="GO" id="GO:0005886">
    <property type="term" value="C:plasma membrane"/>
    <property type="evidence" value="ECO:0007669"/>
    <property type="project" value="UniProtKB-SubCell"/>
</dbReference>
<keyword evidence="8 15" id="KW-0418">Kinase</keyword>
<accession>A0A7X0RKR6</accession>
<dbReference type="AlphaFoldDB" id="A0A7X0RKR6"/>
<dbReference type="SUPFAM" id="SSF47384">
    <property type="entry name" value="Homodimeric domain of signal transducing histidine kinase"/>
    <property type="match status" value="1"/>
</dbReference>
<dbReference type="InterPro" id="IPR003594">
    <property type="entry name" value="HATPase_dom"/>
</dbReference>
<dbReference type="Gene3D" id="6.10.340.10">
    <property type="match status" value="1"/>
</dbReference>
<dbReference type="FunFam" id="1.10.287.130:FF:000001">
    <property type="entry name" value="Two-component sensor histidine kinase"/>
    <property type="match status" value="1"/>
</dbReference>
<evidence type="ECO:0000256" key="4">
    <source>
        <dbReference type="ARBA" id="ARBA00022475"/>
    </source>
</evidence>
<keyword evidence="12" id="KW-0812">Transmembrane</keyword>
<dbReference type="InterPro" id="IPR003661">
    <property type="entry name" value="HisK_dim/P_dom"/>
</dbReference>
<evidence type="ECO:0000256" key="5">
    <source>
        <dbReference type="ARBA" id="ARBA00022553"/>
    </source>
</evidence>
<dbReference type="SMART" id="SM00388">
    <property type="entry name" value="HisKA"/>
    <property type="match status" value="1"/>
</dbReference>
<dbReference type="PRINTS" id="PR00344">
    <property type="entry name" value="BCTRLSENSOR"/>
</dbReference>
<keyword evidence="4" id="KW-1003">Cell membrane</keyword>
<evidence type="ECO:0000313" key="15">
    <source>
        <dbReference type="EMBL" id="MBB6669272.1"/>
    </source>
</evidence>
<dbReference type="SUPFAM" id="SSF55874">
    <property type="entry name" value="ATPase domain of HSP90 chaperone/DNA topoisomerase II/histidine kinase"/>
    <property type="match status" value="1"/>
</dbReference>
<keyword evidence="7" id="KW-0547">Nucleotide-binding</keyword>
<name>A0A7X0RKR6_9BACL</name>
<keyword evidence="6" id="KW-0808">Transferase</keyword>
<keyword evidence="10" id="KW-0902">Two-component regulatory system</keyword>
<dbReference type="Pfam" id="PF00672">
    <property type="entry name" value="HAMP"/>
    <property type="match status" value="1"/>
</dbReference>
<evidence type="ECO:0000259" key="13">
    <source>
        <dbReference type="PROSITE" id="PS50109"/>
    </source>
</evidence>
<keyword evidence="11 12" id="KW-0472">Membrane</keyword>
<organism evidence="15 16">
    <name type="scientific">Cohnella nanjingensis</name>
    <dbReference type="NCBI Taxonomy" id="1387779"/>
    <lineage>
        <taxon>Bacteria</taxon>
        <taxon>Bacillati</taxon>
        <taxon>Bacillota</taxon>
        <taxon>Bacilli</taxon>
        <taxon>Bacillales</taxon>
        <taxon>Paenibacillaceae</taxon>
        <taxon>Cohnella</taxon>
    </lineage>
</organism>
<protein>
    <recommendedName>
        <fullName evidence="3">histidine kinase</fullName>
        <ecNumber evidence="3">2.7.13.3</ecNumber>
    </recommendedName>
</protein>
<dbReference type="PROSITE" id="PS50885">
    <property type="entry name" value="HAMP"/>
    <property type="match status" value="1"/>
</dbReference>
<sequence>MAAFLAGFSILWAIAHLIMRGVNHLWTLPVAIREYVTLLLAFFLFGWTITIARLFFRPERRVIQVMTTIIDAMQRMAKGDFNINVEAHPRFAGEFYAIVQNLNRMAAELGQVEQMRQEFISNVSHEFQSPLTSIKGFAQALQQDEITTETRRYYLKIIETESDRLSRLSDNLLKLTSLESKHHPFQPKPFRLDRQIRRVVLSCEPQWVDKQIEMDIHLPDASIEADEELLNQVWINLLSNSIKFTPQGGTITISLTLTEEEAEIVFSDTGIGVSPEDLPHLFERFYKADRSRNRTSGGSGLGLSIVHKIVQMHQGRIDVRSEPGAGTSFVVVLPQKQTPADPLS</sequence>
<gene>
    <name evidence="15" type="ORF">H7C19_01070</name>
</gene>
<reference evidence="15 16" key="1">
    <citation type="submission" date="2020-08" db="EMBL/GenBank/DDBJ databases">
        <title>Cohnella phylogeny.</title>
        <authorList>
            <person name="Dunlap C."/>
        </authorList>
    </citation>
    <scope>NUCLEOTIDE SEQUENCE [LARGE SCALE GENOMIC DNA]</scope>
    <source>
        <strain evidence="15 16">DSM 28246</strain>
    </source>
</reference>
<comment type="caution">
    <text evidence="15">The sequence shown here is derived from an EMBL/GenBank/DDBJ whole genome shotgun (WGS) entry which is preliminary data.</text>
</comment>
<dbReference type="PANTHER" id="PTHR43711">
    <property type="entry name" value="TWO-COMPONENT HISTIDINE KINASE"/>
    <property type="match status" value="1"/>
</dbReference>
<dbReference type="EMBL" id="JACJVP010000001">
    <property type="protein sequence ID" value="MBB6669272.1"/>
    <property type="molecule type" value="Genomic_DNA"/>
</dbReference>
<dbReference type="InterPro" id="IPR036890">
    <property type="entry name" value="HATPase_C_sf"/>
</dbReference>
<evidence type="ECO:0000256" key="7">
    <source>
        <dbReference type="ARBA" id="ARBA00022741"/>
    </source>
</evidence>
<comment type="catalytic activity">
    <reaction evidence="1">
        <text>ATP + protein L-histidine = ADP + protein N-phospho-L-histidine.</text>
        <dbReference type="EC" id="2.7.13.3"/>
    </reaction>
</comment>
<dbReference type="InterPro" id="IPR050736">
    <property type="entry name" value="Sensor_HK_Regulatory"/>
</dbReference>
<evidence type="ECO:0000256" key="11">
    <source>
        <dbReference type="ARBA" id="ARBA00023136"/>
    </source>
</evidence>